<feature type="domain" description="tRNA-guanine(15) transglycosylase-like" evidence="5">
    <location>
        <begin position="15"/>
        <end position="375"/>
    </location>
</feature>
<keyword evidence="3 4" id="KW-0819">tRNA processing</keyword>
<keyword evidence="2 4" id="KW-0808">Transferase</keyword>
<evidence type="ECO:0000259" key="5">
    <source>
        <dbReference type="Pfam" id="PF01702"/>
    </source>
</evidence>
<name>A0A7C5Z335_UNCC3</name>
<dbReference type="Pfam" id="PF01702">
    <property type="entry name" value="TGT"/>
    <property type="match status" value="1"/>
</dbReference>
<comment type="pathway">
    <text evidence="4">tRNA modification; tRNA-queuosine biosynthesis.</text>
</comment>
<dbReference type="EMBL" id="DRVY01000021">
    <property type="protein sequence ID" value="HHR92019.1"/>
    <property type="molecule type" value="Genomic_DNA"/>
</dbReference>
<reference evidence="6" key="1">
    <citation type="journal article" date="2020" name="mSystems">
        <title>Genome- and Community-Level Interaction Insights into Carbon Utilization and Element Cycling Functions of Hydrothermarchaeota in Hydrothermal Sediment.</title>
        <authorList>
            <person name="Zhou Z."/>
            <person name="Liu Y."/>
            <person name="Xu W."/>
            <person name="Pan J."/>
            <person name="Luo Z.H."/>
            <person name="Li M."/>
        </authorList>
    </citation>
    <scope>NUCLEOTIDE SEQUENCE [LARGE SCALE GENOMIC DNA]</scope>
    <source>
        <strain evidence="6">SpSt-1042</strain>
    </source>
</reference>
<proteinExistence type="inferred from homology"/>
<dbReference type="SUPFAM" id="SSF51713">
    <property type="entry name" value="tRNA-guanine transglycosylase"/>
    <property type="match status" value="1"/>
</dbReference>
<comment type="function">
    <text evidence="4">Catalyzes the base-exchange of a guanine (G) residue with the queuine precursor 7-aminomethyl-7-deazaguanine (PreQ1) at position 34 (anticodon wobble position) in tRNAs with GU(N) anticodons (tRNA-Asp, -Asn, -His and -Tyr). Catalysis occurs through a double-displacement mechanism. The nucleophile active site attacks the C1' of nucleotide 34 to detach the guanine base from the RNA, forming a covalent enzyme-RNA intermediate. The proton acceptor active site deprotonates the incoming PreQ1, allowing a nucleophilic attack on the C1' of the ribose to form the product. After dissociation, two additional enzymatic reactions on the tRNA convert PreQ1 to queuine (Q), resulting in the hypermodified nucleoside queuosine (7-(((4,5-cis-dihydroxy-2-cyclopenten-1-yl)amino)methyl)-7-deazaguanosine).</text>
</comment>
<feature type="region of interest" description="RNA binding; important for wobble base 34 recognition" evidence="4">
    <location>
        <begin position="277"/>
        <end position="281"/>
    </location>
</feature>
<evidence type="ECO:0000256" key="1">
    <source>
        <dbReference type="ARBA" id="ARBA00022676"/>
    </source>
</evidence>
<comment type="similarity">
    <text evidence="4">Belongs to the queuine tRNA-ribosyltransferase family.</text>
</comment>
<dbReference type="GO" id="GO:0008479">
    <property type="term" value="F:tRNA-guanosine(34) queuine transglycosylase activity"/>
    <property type="evidence" value="ECO:0007669"/>
    <property type="project" value="UniProtKB-UniRule"/>
</dbReference>
<dbReference type="GO" id="GO:0008616">
    <property type="term" value="P:tRNA queuosine(34) biosynthetic process"/>
    <property type="evidence" value="ECO:0007669"/>
    <property type="project" value="UniProtKB-UniRule"/>
</dbReference>
<dbReference type="Gene3D" id="3.20.20.105">
    <property type="entry name" value="Queuine tRNA-ribosyltransferase-like"/>
    <property type="match status" value="1"/>
</dbReference>
<protein>
    <recommendedName>
        <fullName evidence="4">Queuine tRNA-ribosyltransferase</fullName>
        <ecNumber evidence="4">2.4.2.29</ecNumber>
    </recommendedName>
    <alternativeName>
        <fullName evidence="4">Guanine insertion enzyme</fullName>
    </alternativeName>
    <alternativeName>
        <fullName evidence="4">tRNA-guanine transglycosylase</fullName>
    </alternativeName>
</protein>
<keyword evidence="1 4" id="KW-0328">Glycosyltransferase</keyword>
<dbReference type="InterPro" id="IPR036511">
    <property type="entry name" value="TGT-like_sf"/>
</dbReference>
<comment type="subunit">
    <text evidence="4">Homodimer. Within each dimer, one monomer is responsible for RNA recognition and catalysis, while the other monomer binds to the replacement base PreQ1.</text>
</comment>
<dbReference type="HAMAP" id="MF_00168">
    <property type="entry name" value="Q_tRNA_Tgt"/>
    <property type="match status" value="1"/>
</dbReference>
<dbReference type="NCBIfam" id="TIGR00449">
    <property type="entry name" value="tgt_general"/>
    <property type="match status" value="1"/>
</dbReference>
<keyword evidence="4" id="KW-0671">Queuosine biosynthesis</keyword>
<dbReference type="GO" id="GO:0005737">
    <property type="term" value="C:cytoplasm"/>
    <property type="evidence" value="ECO:0007669"/>
    <property type="project" value="TreeGrafter"/>
</dbReference>
<dbReference type="GO" id="GO:0046872">
    <property type="term" value="F:metal ion binding"/>
    <property type="evidence" value="ECO:0007669"/>
    <property type="project" value="UniProtKB-KW"/>
</dbReference>
<dbReference type="InterPro" id="IPR002616">
    <property type="entry name" value="tRNA_ribo_trans-like"/>
</dbReference>
<dbReference type="PANTHER" id="PTHR46499:SF1">
    <property type="entry name" value="QUEUINE TRNA-RIBOSYLTRANSFERASE"/>
    <property type="match status" value="1"/>
</dbReference>
<dbReference type="EC" id="2.4.2.29" evidence="4"/>
<dbReference type="AlphaFoldDB" id="A0A7C5Z335"/>
<feature type="active site" description="Nucleophile" evidence="4">
    <location>
        <position position="272"/>
    </location>
</feature>
<evidence type="ECO:0000256" key="2">
    <source>
        <dbReference type="ARBA" id="ARBA00022679"/>
    </source>
</evidence>
<feature type="binding site" evidence="4">
    <location>
        <position position="346"/>
    </location>
    <ligand>
        <name>Zn(2+)</name>
        <dbReference type="ChEBI" id="CHEBI:29105"/>
    </ligand>
</feature>
<dbReference type="PANTHER" id="PTHR46499">
    <property type="entry name" value="QUEUINE TRNA-RIBOSYLTRANSFERASE"/>
    <property type="match status" value="1"/>
</dbReference>
<feature type="binding site" evidence="4">
    <location>
        <begin position="92"/>
        <end position="96"/>
    </location>
    <ligand>
        <name>substrate</name>
    </ligand>
</feature>
<feature type="active site" description="Proton acceptor" evidence="4">
    <location>
        <position position="92"/>
    </location>
</feature>
<comment type="cofactor">
    <cofactor evidence="4">
        <name>Zn(2+)</name>
        <dbReference type="ChEBI" id="CHEBI:29105"/>
    </cofactor>
    <text evidence="4">Binds 1 zinc ion per subunit.</text>
</comment>
<dbReference type="InterPro" id="IPR050076">
    <property type="entry name" value="ArchSynthase1/Queuine_TRR"/>
</dbReference>
<dbReference type="UniPathway" id="UPA00392"/>
<feature type="binding site" evidence="4">
    <location>
        <position position="320"/>
    </location>
    <ligand>
        <name>Zn(2+)</name>
        <dbReference type="ChEBI" id="CHEBI:29105"/>
    </ligand>
</feature>
<keyword evidence="4" id="KW-0479">Metal-binding</keyword>
<feature type="binding site" evidence="4">
    <location>
        <position position="222"/>
    </location>
    <ligand>
        <name>substrate</name>
    </ligand>
</feature>
<accession>A0A7C5Z335</accession>
<comment type="catalytic activity">
    <reaction evidence="4">
        <text>7-aminomethyl-7-carbaguanine + guanosine(34) in tRNA = 7-aminomethyl-7-carbaguanosine(34) in tRNA + guanine</text>
        <dbReference type="Rhea" id="RHEA:24104"/>
        <dbReference type="Rhea" id="RHEA-COMP:10341"/>
        <dbReference type="Rhea" id="RHEA-COMP:10342"/>
        <dbReference type="ChEBI" id="CHEBI:16235"/>
        <dbReference type="ChEBI" id="CHEBI:58703"/>
        <dbReference type="ChEBI" id="CHEBI:74269"/>
        <dbReference type="ChEBI" id="CHEBI:82833"/>
        <dbReference type="EC" id="2.4.2.29"/>
    </reaction>
</comment>
<feature type="region of interest" description="RNA binding" evidence="4">
    <location>
        <begin position="253"/>
        <end position="259"/>
    </location>
</feature>
<comment type="caution">
    <text evidence="6">The sequence shown here is derived from an EMBL/GenBank/DDBJ whole genome shotgun (WGS) entry which is preliminary data.</text>
</comment>
<dbReference type="NCBIfam" id="TIGR00430">
    <property type="entry name" value="Q_tRNA_tgt"/>
    <property type="match status" value="1"/>
</dbReference>
<evidence type="ECO:0000313" key="6">
    <source>
        <dbReference type="EMBL" id="HHR92019.1"/>
    </source>
</evidence>
<organism evidence="6">
    <name type="scientific">candidate division CPR3 bacterium</name>
    <dbReference type="NCBI Taxonomy" id="2268181"/>
    <lineage>
        <taxon>Bacteria</taxon>
        <taxon>Bacteria division CPR3</taxon>
    </lineage>
</organism>
<evidence type="ECO:0000256" key="4">
    <source>
        <dbReference type="HAMAP-Rule" id="MF_00168"/>
    </source>
</evidence>
<feature type="binding site" evidence="4">
    <location>
        <position position="315"/>
    </location>
    <ligand>
        <name>Zn(2+)</name>
        <dbReference type="ChEBI" id="CHEBI:29105"/>
    </ligand>
</feature>
<sequence>MFRFTITHKAKNCPARTGVIETNHGFIETPAFVAVASSASVKTLSPQEITKSGTQIFFINTFHLHLRPGENIIKKFGGIHKFINWDGPIISDSGGFQIFSLSRDKEKNLVKIYEDHVELRSPWDGSKHFLTPQKSISIQKSLGADIIICLDDCTPYPVQYKTAKISLERTHRWAILSLEAYKKQKSTQALYGVVQGSVFESLRKKSAKFISSLPFCGIAIGGVSVGESKEQMKKVLEWVIPLLPENKPRHLLGVGEIDDIFTLVQKGVDTFDCVMPTRLGRMGHILIKEYKSKKFSYDITKIPYATDKRPLDPLCKCWVCKKFSRGYINHLFRTKELLGYRLATYHNLYFVNSLVKKIREAIKGDRLEKLKEEWLGEE</sequence>
<feature type="binding site" evidence="4">
    <location>
        <position position="151"/>
    </location>
    <ligand>
        <name>substrate</name>
    </ligand>
</feature>
<dbReference type="InterPro" id="IPR004803">
    <property type="entry name" value="TGT"/>
</dbReference>
<evidence type="ECO:0000256" key="3">
    <source>
        <dbReference type="ARBA" id="ARBA00022694"/>
    </source>
</evidence>
<gene>
    <name evidence="4 6" type="primary">tgt</name>
    <name evidence="6" type="ORF">ENL96_00705</name>
</gene>
<feature type="binding site" evidence="4">
    <location>
        <position position="317"/>
    </location>
    <ligand>
        <name>Zn(2+)</name>
        <dbReference type="ChEBI" id="CHEBI:29105"/>
    </ligand>
</feature>
<keyword evidence="4" id="KW-0862">Zinc</keyword>
<feature type="binding site" evidence="4">
    <location>
        <position position="195"/>
    </location>
    <ligand>
        <name>substrate</name>
    </ligand>
</feature>